<proteinExistence type="predicted"/>
<keyword evidence="1" id="KW-0472">Membrane</keyword>
<feature type="transmembrane region" description="Helical" evidence="1">
    <location>
        <begin position="250"/>
        <end position="272"/>
    </location>
</feature>
<dbReference type="Gene3D" id="3.30.450.20">
    <property type="entry name" value="PAS domain"/>
    <property type="match status" value="1"/>
</dbReference>
<dbReference type="SUPFAM" id="SSF51206">
    <property type="entry name" value="cAMP-binding domain-like"/>
    <property type="match status" value="1"/>
</dbReference>
<dbReference type="InterPro" id="IPR013767">
    <property type="entry name" value="PAS_fold"/>
</dbReference>
<dbReference type="InterPro" id="IPR035965">
    <property type="entry name" value="PAS-like_dom_sf"/>
</dbReference>
<dbReference type="Gene3D" id="2.60.120.10">
    <property type="entry name" value="Jelly Rolls"/>
    <property type="match status" value="1"/>
</dbReference>
<dbReference type="CDD" id="cd00038">
    <property type="entry name" value="CAP_ED"/>
    <property type="match status" value="1"/>
</dbReference>
<accession>A0A286TZ06</accession>
<dbReference type="PANTHER" id="PTHR10217:SF435">
    <property type="entry name" value="POTASSIUM VOLTAGE-GATED CHANNEL PROTEIN EAG"/>
    <property type="match status" value="1"/>
</dbReference>
<name>A0A286TZ06_9BACT</name>
<gene>
    <name evidence="4" type="ORF">SCALIN_C17_0140</name>
</gene>
<keyword evidence="1" id="KW-0812">Transmembrane</keyword>
<dbReference type="Pfam" id="PF00989">
    <property type="entry name" value="PAS"/>
    <property type="match status" value="1"/>
</dbReference>
<evidence type="ECO:0000313" key="4">
    <source>
        <dbReference type="EMBL" id="GAX61106.1"/>
    </source>
</evidence>
<dbReference type="GO" id="GO:0042391">
    <property type="term" value="P:regulation of membrane potential"/>
    <property type="evidence" value="ECO:0007669"/>
    <property type="project" value="TreeGrafter"/>
</dbReference>
<sequence>MEEKMLDIINQPDMQQYAKKYASGETLFLEGDYSQDMYILKSGRLEVYKGDKKIAELADTGTTAGELSYLFGSKRTATIKAFKEVEAIKVPADQIKNVLFKYPPIAHEITMRLARRLEETTKIMHGLREFNDQLPDAIIMADKERNILSWNHAAEKLHGRTWQQMKGYPLADLYQDPQAYEQFVADIQAGNSLQEKELAVKHPDRNKRIVSTSTTVLYDGHHNVEGFIFLSRDVTDIKDLEKKYKRMRRWLIPSILFFCVAMISLFFTFPYLSRGNRILDYKKDTFEVRIIQSSQNIANDIAAYLATGNFTAVNVMMQIYFENENPEHYGIIGLALLNRDKKVVSAYSSKKRDRAAAIIGSSYSGIKFKGDEKAAYKILTLFRADKKHRMGAKGLEIAYEIRGEDGEITNWLIYQLDMEILEREYGIDTKILSRLDFQKE</sequence>
<dbReference type="AlphaFoldDB" id="A0A286TZ06"/>
<dbReference type="EMBL" id="BAOS01000017">
    <property type="protein sequence ID" value="GAX61106.1"/>
    <property type="molecule type" value="Genomic_DNA"/>
</dbReference>
<evidence type="ECO:0000259" key="2">
    <source>
        <dbReference type="PROSITE" id="PS50042"/>
    </source>
</evidence>
<comment type="caution">
    <text evidence="4">The sequence shown here is derived from an EMBL/GenBank/DDBJ whole genome shotgun (WGS) entry which is preliminary data.</text>
</comment>
<dbReference type="InterPro" id="IPR050818">
    <property type="entry name" value="KCNH_animal-type"/>
</dbReference>
<evidence type="ECO:0000256" key="1">
    <source>
        <dbReference type="SAM" id="Phobius"/>
    </source>
</evidence>
<reference evidence="5" key="1">
    <citation type="journal article" date="2017" name="Environ. Microbiol. Rep.">
        <title>Genetic Diversity of Marine Anaerobic Ammonium-Oxidizing Bacteria as Revealed by Genomic and Proteomic Analyses of 'Candidatus Scalindua japonica'.</title>
        <authorList>
            <person name="Oshiki M."/>
            <person name="Mizuto K."/>
            <person name="Kimura Z."/>
            <person name="Kindaichi T."/>
            <person name="Satoh H."/>
            <person name="Okabe S."/>
        </authorList>
    </citation>
    <scope>NUCLEOTIDE SEQUENCE [LARGE SCALE GENOMIC DNA]</scope>
    <source>
        <strain evidence="5">husup-a2</strain>
    </source>
</reference>
<dbReference type="NCBIfam" id="TIGR00229">
    <property type="entry name" value="sensory_box"/>
    <property type="match status" value="1"/>
</dbReference>
<dbReference type="SUPFAM" id="SSF55785">
    <property type="entry name" value="PYP-like sensor domain (PAS domain)"/>
    <property type="match status" value="1"/>
</dbReference>
<dbReference type="SMART" id="SM00091">
    <property type="entry name" value="PAS"/>
    <property type="match status" value="1"/>
</dbReference>
<dbReference type="OrthoDB" id="9815750at2"/>
<evidence type="ECO:0000313" key="5">
    <source>
        <dbReference type="Proteomes" id="UP000218542"/>
    </source>
</evidence>
<dbReference type="CDD" id="cd00130">
    <property type="entry name" value="PAS"/>
    <property type="match status" value="1"/>
</dbReference>
<dbReference type="SMART" id="SM00100">
    <property type="entry name" value="cNMP"/>
    <property type="match status" value="1"/>
</dbReference>
<dbReference type="PROSITE" id="PS50113">
    <property type="entry name" value="PAC"/>
    <property type="match status" value="1"/>
</dbReference>
<dbReference type="InterPro" id="IPR000700">
    <property type="entry name" value="PAS-assoc_C"/>
</dbReference>
<dbReference type="InterPro" id="IPR000014">
    <property type="entry name" value="PAS"/>
</dbReference>
<dbReference type="PROSITE" id="PS50042">
    <property type="entry name" value="CNMP_BINDING_3"/>
    <property type="match status" value="1"/>
</dbReference>
<dbReference type="Pfam" id="PF00027">
    <property type="entry name" value="cNMP_binding"/>
    <property type="match status" value="1"/>
</dbReference>
<dbReference type="RefSeq" id="WP_096894498.1">
    <property type="nucleotide sequence ID" value="NZ_BAOS01000017.1"/>
</dbReference>
<keyword evidence="5" id="KW-1185">Reference proteome</keyword>
<protein>
    <submittedName>
        <fullName evidence="4">cAMP-binding proteins</fullName>
    </submittedName>
</protein>
<dbReference type="PANTHER" id="PTHR10217">
    <property type="entry name" value="VOLTAGE AND LIGAND GATED POTASSIUM CHANNEL"/>
    <property type="match status" value="1"/>
</dbReference>
<dbReference type="GO" id="GO:0005886">
    <property type="term" value="C:plasma membrane"/>
    <property type="evidence" value="ECO:0007669"/>
    <property type="project" value="TreeGrafter"/>
</dbReference>
<dbReference type="GO" id="GO:0006355">
    <property type="term" value="P:regulation of DNA-templated transcription"/>
    <property type="evidence" value="ECO:0007669"/>
    <property type="project" value="InterPro"/>
</dbReference>
<feature type="domain" description="Cyclic nucleotide-binding" evidence="2">
    <location>
        <begin position="1"/>
        <end position="116"/>
    </location>
</feature>
<dbReference type="InterPro" id="IPR000595">
    <property type="entry name" value="cNMP-bd_dom"/>
</dbReference>
<dbReference type="InterPro" id="IPR018490">
    <property type="entry name" value="cNMP-bd_dom_sf"/>
</dbReference>
<evidence type="ECO:0000259" key="3">
    <source>
        <dbReference type="PROSITE" id="PS50113"/>
    </source>
</evidence>
<keyword evidence="1" id="KW-1133">Transmembrane helix</keyword>
<feature type="domain" description="PAC" evidence="3">
    <location>
        <begin position="194"/>
        <end position="246"/>
    </location>
</feature>
<dbReference type="InterPro" id="IPR014710">
    <property type="entry name" value="RmlC-like_jellyroll"/>
</dbReference>
<dbReference type="Proteomes" id="UP000218542">
    <property type="component" value="Unassembled WGS sequence"/>
</dbReference>
<organism evidence="4 5">
    <name type="scientific">Candidatus Scalindua japonica</name>
    <dbReference type="NCBI Taxonomy" id="1284222"/>
    <lineage>
        <taxon>Bacteria</taxon>
        <taxon>Pseudomonadati</taxon>
        <taxon>Planctomycetota</taxon>
        <taxon>Candidatus Brocadiia</taxon>
        <taxon>Candidatus Brocadiales</taxon>
        <taxon>Candidatus Scalinduaceae</taxon>
        <taxon>Candidatus Scalindua</taxon>
    </lineage>
</organism>
<dbReference type="GO" id="GO:0005249">
    <property type="term" value="F:voltage-gated potassium channel activity"/>
    <property type="evidence" value="ECO:0007669"/>
    <property type="project" value="TreeGrafter"/>
</dbReference>